<organism evidence="1 2">
    <name type="scientific">Chlamydomonas eustigma</name>
    <dbReference type="NCBI Taxonomy" id="1157962"/>
    <lineage>
        <taxon>Eukaryota</taxon>
        <taxon>Viridiplantae</taxon>
        <taxon>Chlorophyta</taxon>
        <taxon>core chlorophytes</taxon>
        <taxon>Chlorophyceae</taxon>
        <taxon>CS clade</taxon>
        <taxon>Chlamydomonadales</taxon>
        <taxon>Chlamydomonadaceae</taxon>
        <taxon>Chlamydomonas</taxon>
    </lineage>
</organism>
<reference evidence="1 2" key="1">
    <citation type="submission" date="2017-08" db="EMBL/GenBank/DDBJ databases">
        <title>Acidophilic green algal genome provides insights into adaptation to an acidic environment.</title>
        <authorList>
            <person name="Hirooka S."/>
            <person name="Hirose Y."/>
            <person name="Kanesaki Y."/>
            <person name="Higuchi S."/>
            <person name="Fujiwara T."/>
            <person name="Onuma R."/>
            <person name="Era A."/>
            <person name="Ohbayashi R."/>
            <person name="Uzuka A."/>
            <person name="Nozaki H."/>
            <person name="Yoshikawa H."/>
            <person name="Miyagishima S.Y."/>
        </authorList>
    </citation>
    <scope>NUCLEOTIDE SEQUENCE [LARGE SCALE GENOMIC DNA]</scope>
    <source>
        <strain evidence="1 2">NIES-2499</strain>
    </source>
</reference>
<gene>
    <name evidence="1" type="ORF">CEUSTIGMA_g5357.t1</name>
</gene>
<name>A0A250X4C0_9CHLO</name>
<dbReference type="AlphaFoldDB" id="A0A250X4C0"/>
<comment type="caution">
    <text evidence="1">The sequence shown here is derived from an EMBL/GenBank/DDBJ whole genome shotgun (WGS) entry which is preliminary data.</text>
</comment>
<proteinExistence type="predicted"/>
<keyword evidence="2" id="KW-1185">Reference proteome</keyword>
<dbReference type="Proteomes" id="UP000232323">
    <property type="component" value="Unassembled WGS sequence"/>
</dbReference>
<accession>A0A250X4C0</accession>
<dbReference type="EMBL" id="BEGY01000028">
    <property type="protein sequence ID" value="GAX77915.1"/>
    <property type="molecule type" value="Genomic_DNA"/>
</dbReference>
<sequence>MSAPTSITEGNQIQLKDKVSIIEAKLSIMEANQIHITSKLSIIVGHIIIEMKQKKLDQLGQGFYFCYFCPYSQMRDSGVRQDLFHSFQLLRESMTAKHSHAHEAIEDLRNRLKVPQPVIPGCSLYPPPSCMLQSLTDWCTIQHDSVHATGEYLFTVDIVKVLEGIFADIIKWYLSDPWEKNADGAWVPKAMYSSSDGGQQYKCRRGSSSVESFHSKTNDVVHGTNSGDELVDMILQQKCGDINVKRAIALGVMPDGYDATSLPLMRDVNRAAQATGVTTRPYPHAEAYTSYDFGELQGYQWHVKR</sequence>
<protein>
    <submittedName>
        <fullName evidence="1">Uncharacterized protein</fullName>
    </submittedName>
</protein>
<evidence type="ECO:0000313" key="1">
    <source>
        <dbReference type="EMBL" id="GAX77915.1"/>
    </source>
</evidence>
<evidence type="ECO:0000313" key="2">
    <source>
        <dbReference type="Proteomes" id="UP000232323"/>
    </source>
</evidence>